<evidence type="ECO:0000256" key="1">
    <source>
        <dbReference type="SAM" id="MobiDB-lite"/>
    </source>
</evidence>
<organism evidence="2 3">
    <name type="scientific">Stylosanthes scabra</name>
    <dbReference type="NCBI Taxonomy" id="79078"/>
    <lineage>
        <taxon>Eukaryota</taxon>
        <taxon>Viridiplantae</taxon>
        <taxon>Streptophyta</taxon>
        <taxon>Embryophyta</taxon>
        <taxon>Tracheophyta</taxon>
        <taxon>Spermatophyta</taxon>
        <taxon>Magnoliopsida</taxon>
        <taxon>eudicotyledons</taxon>
        <taxon>Gunneridae</taxon>
        <taxon>Pentapetalae</taxon>
        <taxon>rosids</taxon>
        <taxon>fabids</taxon>
        <taxon>Fabales</taxon>
        <taxon>Fabaceae</taxon>
        <taxon>Papilionoideae</taxon>
        <taxon>50 kb inversion clade</taxon>
        <taxon>dalbergioids sensu lato</taxon>
        <taxon>Dalbergieae</taxon>
        <taxon>Pterocarpus clade</taxon>
        <taxon>Stylosanthes</taxon>
    </lineage>
</organism>
<evidence type="ECO:0000313" key="3">
    <source>
        <dbReference type="Proteomes" id="UP001341840"/>
    </source>
</evidence>
<feature type="region of interest" description="Disordered" evidence="1">
    <location>
        <begin position="1"/>
        <end position="87"/>
    </location>
</feature>
<proteinExistence type="predicted"/>
<feature type="compositionally biased region" description="Basic and acidic residues" evidence="1">
    <location>
        <begin position="39"/>
        <end position="48"/>
    </location>
</feature>
<feature type="region of interest" description="Disordered" evidence="1">
    <location>
        <begin position="235"/>
        <end position="254"/>
    </location>
</feature>
<name>A0ABU6Z111_9FABA</name>
<gene>
    <name evidence="2" type="ORF">PIB30_002583</name>
</gene>
<dbReference type="Proteomes" id="UP001341840">
    <property type="component" value="Unassembled WGS sequence"/>
</dbReference>
<protein>
    <submittedName>
        <fullName evidence="2">Uncharacterized protein</fullName>
    </submittedName>
</protein>
<feature type="compositionally biased region" description="Basic and acidic residues" evidence="1">
    <location>
        <begin position="1"/>
        <end position="13"/>
    </location>
</feature>
<dbReference type="EMBL" id="JASCZI010271865">
    <property type="protein sequence ID" value="MED6215895.1"/>
    <property type="molecule type" value="Genomic_DNA"/>
</dbReference>
<keyword evidence="3" id="KW-1185">Reference proteome</keyword>
<accession>A0ABU6Z111</accession>
<comment type="caution">
    <text evidence="2">The sequence shown here is derived from an EMBL/GenBank/DDBJ whole genome shotgun (WGS) entry which is preliminary data.</text>
</comment>
<evidence type="ECO:0000313" key="2">
    <source>
        <dbReference type="EMBL" id="MED6215895.1"/>
    </source>
</evidence>
<sequence length="254" mass="28954">MDWYSRELGERGMGDINSNSEEPAEGIERSYLKTWKSAEQNRKQERGNEGTQHVGAGQGSDEATSPDLMEITTKLKESDNKENKQGPITIREAILAWRDKNQGRVKDKFTEVEQCNKPNDVIKDMILFQGKHEVEKEKQVIKEVGAGQYFVELAEKDDEEKGEGSKEWEKELALEIKQKLNIKRCREETDILLIKSKEDEEDGEKLETEIIKKKIKLGESTSGSSMALLGWQTEVSNEDDMAEEAGQYMPPQEP</sequence>
<reference evidence="2 3" key="1">
    <citation type="journal article" date="2023" name="Plants (Basel)">
        <title>Bridging the Gap: Combining Genomics and Transcriptomics Approaches to Understand Stylosanthes scabra, an Orphan Legume from the Brazilian Caatinga.</title>
        <authorList>
            <person name="Ferreira-Neto J.R.C."/>
            <person name="da Silva M.D."/>
            <person name="Binneck E."/>
            <person name="de Melo N.F."/>
            <person name="da Silva R.H."/>
            <person name="de Melo A.L.T.M."/>
            <person name="Pandolfi V."/>
            <person name="Bustamante F.O."/>
            <person name="Brasileiro-Vidal A.C."/>
            <person name="Benko-Iseppon A.M."/>
        </authorList>
    </citation>
    <scope>NUCLEOTIDE SEQUENCE [LARGE SCALE GENOMIC DNA]</scope>
    <source>
        <tissue evidence="2">Leaves</tissue>
    </source>
</reference>
<feature type="compositionally biased region" description="Basic and acidic residues" evidence="1">
    <location>
        <begin position="73"/>
        <end position="84"/>
    </location>
</feature>